<accession>A0A379MSI0</accession>
<dbReference type="SUPFAM" id="SSF52833">
    <property type="entry name" value="Thioredoxin-like"/>
    <property type="match status" value="1"/>
</dbReference>
<evidence type="ECO:0000313" key="2">
    <source>
        <dbReference type="Proteomes" id="UP000255233"/>
    </source>
</evidence>
<organism evidence="1 2">
    <name type="scientific">Rikenella microfusus</name>
    <dbReference type="NCBI Taxonomy" id="28139"/>
    <lineage>
        <taxon>Bacteria</taxon>
        <taxon>Pseudomonadati</taxon>
        <taxon>Bacteroidota</taxon>
        <taxon>Bacteroidia</taxon>
        <taxon>Bacteroidales</taxon>
        <taxon>Rikenellaceae</taxon>
        <taxon>Rikenella</taxon>
    </lineage>
</organism>
<dbReference type="STRING" id="880526.GCA_000427365_02000"/>
<dbReference type="InterPro" id="IPR036249">
    <property type="entry name" value="Thioredoxin-like_sf"/>
</dbReference>
<proteinExistence type="predicted"/>
<reference evidence="1 2" key="1">
    <citation type="submission" date="2018-06" db="EMBL/GenBank/DDBJ databases">
        <authorList>
            <consortium name="Pathogen Informatics"/>
            <person name="Doyle S."/>
        </authorList>
    </citation>
    <scope>NUCLEOTIDE SEQUENCE [LARGE SCALE GENOMIC DNA]</scope>
    <source>
        <strain evidence="1 2">NCTC11190</strain>
    </source>
</reference>
<gene>
    <name evidence="1" type="ORF">NCTC11190_01820</name>
</gene>
<sequence length="214" mass="24374">MTFRNKIGLFYLLACCLLFSCHTPREDIGRIVGSTIVFPRQLITVSIGDDTSVPDTLALIKLVTYIDSDGCDDCSLKILRTWRGFVAEMDSVPSNIECVFIFAPKRIENLKSGLHVHRFDLPVFYDPDGAFERSNPQLPANPLFHTFLLDRDNRVVLVGSPIGNPKMWELYKSTIARLVENGGILPKRDTYDTNCKYVCRDMIVKSFGQQKYHY</sequence>
<evidence type="ECO:0008006" key="3">
    <source>
        <dbReference type="Google" id="ProtNLM"/>
    </source>
</evidence>
<dbReference type="EMBL" id="UGVL01000001">
    <property type="protein sequence ID" value="SUE34588.1"/>
    <property type="molecule type" value="Genomic_DNA"/>
</dbReference>
<evidence type="ECO:0000313" key="1">
    <source>
        <dbReference type="EMBL" id="SUE34588.1"/>
    </source>
</evidence>
<name>A0A379MSI0_9BACT</name>
<keyword evidence="2" id="KW-1185">Reference proteome</keyword>
<dbReference type="Proteomes" id="UP000255233">
    <property type="component" value="Unassembled WGS sequence"/>
</dbReference>
<protein>
    <recommendedName>
        <fullName evidence="3">AhpC/TSA family</fullName>
    </recommendedName>
</protein>
<dbReference type="AlphaFoldDB" id="A0A379MSI0"/>
<dbReference type="PROSITE" id="PS51257">
    <property type="entry name" value="PROKAR_LIPOPROTEIN"/>
    <property type="match status" value="1"/>
</dbReference>